<evidence type="ECO:0000313" key="2">
    <source>
        <dbReference type="EMBL" id="KAE8947504.1"/>
    </source>
</evidence>
<dbReference type="Proteomes" id="UP000440732">
    <property type="component" value="Unassembled WGS sequence"/>
</dbReference>
<dbReference type="EMBL" id="QXGF01000078">
    <property type="protein sequence ID" value="KAE8947504.1"/>
    <property type="molecule type" value="Genomic_DNA"/>
</dbReference>
<evidence type="ECO:0000256" key="1">
    <source>
        <dbReference type="SAM" id="SignalP"/>
    </source>
</evidence>
<dbReference type="Proteomes" id="UP000486351">
    <property type="component" value="Unassembled WGS sequence"/>
</dbReference>
<protein>
    <recommendedName>
        <fullName evidence="22">RxLR effector protein</fullName>
    </recommendedName>
</protein>
<evidence type="ECO:0000313" key="12">
    <source>
        <dbReference type="Proteomes" id="UP000429523"/>
    </source>
</evidence>
<evidence type="ECO:0000313" key="21">
    <source>
        <dbReference type="Proteomes" id="UP000488956"/>
    </source>
</evidence>
<keyword evidence="1" id="KW-0732">Signal</keyword>
<feature type="signal peptide" evidence="1">
    <location>
        <begin position="1"/>
        <end position="23"/>
    </location>
</feature>
<evidence type="ECO:0000313" key="10">
    <source>
        <dbReference type="EMBL" id="KAE9305354.1"/>
    </source>
</evidence>
<dbReference type="Proteomes" id="UP000440367">
    <property type="component" value="Unassembled WGS sequence"/>
</dbReference>
<gene>
    <name evidence="10" type="ORF">PF001_g12635</name>
    <name evidence="9" type="ORF">PF002_g14182</name>
    <name evidence="8" type="ORF">PF004_g13357</name>
    <name evidence="7" type="ORF">PF005_g18780</name>
    <name evidence="6" type="ORF">PF006_g4790</name>
    <name evidence="4" type="ORF">PF007_g21927</name>
    <name evidence="11" type="ORF">PF008_g2033</name>
    <name evidence="2" type="ORF">PF009_g2851</name>
    <name evidence="5" type="ORF">PF010_g2363</name>
    <name evidence="3" type="ORF">PF011_g4483</name>
</gene>
<name>A0A6A3FN88_9STRA</name>
<dbReference type="EMBL" id="QXFX01000063">
    <property type="protein sequence ID" value="KAE9134735.1"/>
    <property type="molecule type" value="Genomic_DNA"/>
</dbReference>
<dbReference type="EMBL" id="QXGC01000805">
    <property type="protein sequence ID" value="KAE9220379.1"/>
    <property type="molecule type" value="Genomic_DNA"/>
</dbReference>
<dbReference type="Proteomes" id="UP000488956">
    <property type="component" value="Unassembled WGS sequence"/>
</dbReference>
<evidence type="ECO:0000313" key="15">
    <source>
        <dbReference type="Proteomes" id="UP000440367"/>
    </source>
</evidence>
<sequence>MFSTVRCILSALPLDAWFSASLTGVSRPQRCRTDQRSHTPFRLRCAIHGPGN</sequence>
<evidence type="ECO:0000313" key="20">
    <source>
        <dbReference type="Proteomes" id="UP000486351"/>
    </source>
</evidence>
<dbReference type="EMBL" id="QXFY01000053">
    <property type="protein sequence ID" value="KAE9359951.1"/>
    <property type="molecule type" value="Genomic_DNA"/>
</dbReference>
<dbReference type="OrthoDB" id="10268446at2759"/>
<evidence type="ECO:0000313" key="13">
    <source>
        <dbReference type="Proteomes" id="UP000433483"/>
    </source>
</evidence>
<dbReference type="Proteomes" id="UP000433483">
    <property type="component" value="Unassembled WGS sequence"/>
</dbReference>
<dbReference type="EMBL" id="QXFZ01001902">
    <property type="protein sequence ID" value="KAE9083367.1"/>
    <property type="molecule type" value="Genomic_DNA"/>
</dbReference>
<evidence type="ECO:0000313" key="19">
    <source>
        <dbReference type="Proteomes" id="UP000476176"/>
    </source>
</evidence>
<evidence type="ECO:0000313" key="11">
    <source>
        <dbReference type="EMBL" id="KAE9359951.1"/>
    </source>
</evidence>
<reference evidence="12 13" key="1">
    <citation type="submission" date="2018-08" db="EMBL/GenBank/DDBJ databases">
        <title>Genomic investigation of the strawberry pathogen Phytophthora fragariae indicates pathogenicity is determined by transcriptional variation in three key races.</title>
        <authorList>
            <person name="Adams T.M."/>
            <person name="Armitage A.D."/>
            <person name="Sobczyk M.K."/>
            <person name="Bates H.J."/>
            <person name="Dunwell J.M."/>
            <person name="Nellist C.F."/>
            <person name="Harrison R.J."/>
        </authorList>
    </citation>
    <scope>NUCLEOTIDE SEQUENCE [LARGE SCALE GENOMIC DNA]</scope>
    <source>
        <strain evidence="10 14">A4</strain>
        <strain evidence="9 15">BC-1</strain>
        <strain evidence="8 19">BC-23</strain>
        <strain evidence="7 13">NOV-27</strain>
        <strain evidence="6 16">NOV-5</strain>
        <strain evidence="4 17">NOV-71</strain>
        <strain evidence="11 20">NOV-77</strain>
        <strain evidence="2 12">NOV-9</strain>
        <strain evidence="5 21">ONT-3</strain>
        <strain evidence="3 18">SCRP245</strain>
    </source>
</reference>
<evidence type="ECO:0000313" key="14">
    <source>
        <dbReference type="Proteomes" id="UP000437068"/>
    </source>
</evidence>
<dbReference type="EMBL" id="QXGB01001391">
    <property type="protein sequence ID" value="KAE9191584.1"/>
    <property type="molecule type" value="Genomic_DNA"/>
</dbReference>
<keyword evidence="13" id="KW-1185">Reference proteome</keyword>
<evidence type="ECO:0000313" key="8">
    <source>
        <dbReference type="EMBL" id="KAE9220379.1"/>
    </source>
</evidence>
<evidence type="ECO:0000313" key="18">
    <source>
        <dbReference type="Proteomes" id="UP000460718"/>
    </source>
</evidence>
<evidence type="ECO:0000313" key="16">
    <source>
        <dbReference type="Proteomes" id="UP000440732"/>
    </source>
</evidence>
<dbReference type="Proteomes" id="UP000437068">
    <property type="component" value="Unassembled WGS sequence"/>
</dbReference>
<dbReference type="EMBL" id="QXGD01000747">
    <property type="protein sequence ID" value="KAE9226216.1"/>
    <property type="molecule type" value="Genomic_DNA"/>
</dbReference>
<dbReference type="Proteomes" id="UP000429523">
    <property type="component" value="Unassembled WGS sequence"/>
</dbReference>
<organism evidence="2 12">
    <name type="scientific">Phytophthora fragariae</name>
    <dbReference type="NCBI Taxonomy" id="53985"/>
    <lineage>
        <taxon>Eukaryota</taxon>
        <taxon>Sar</taxon>
        <taxon>Stramenopiles</taxon>
        <taxon>Oomycota</taxon>
        <taxon>Peronosporomycetes</taxon>
        <taxon>Peronosporales</taxon>
        <taxon>Peronosporaceae</taxon>
        <taxon>Phytophthora</taxon>
    </lineage>
</organism>
<evidence type="ECO:0000313" key="9">
    <source>
        <dbReference type="EMBL" id="KAE9226216.1"/>
    </source>
</evidence>
<accession>A0A6A3FN88</accession>
<dbReference type="EMBL" id="QXGE01000711">
    <property type="protein sequence ID" value="KAE9305354.1"/>
    <property type="molecule type" value="Genomic_DNA"/>
</dbReference>
<comment type="caution">
    <text evidence="2">The sequence shown here is derived from an EMBL/GenBank/DDBJ whole genome shotgun (WGS) entry which is preliminary data.</text>
</comment>
<dbReference type="Proteomes" id="UP000460718">
    <property type="component" value="Unassembled WGS sequence"/>
</dbReference>
<evidence type="ECO:0000313" key="5">
    <source>
        <dbReference type="EMBL" id="KAE9134735.1"/>
    </source>
</evidence>
<evidence type="ECO:0008006" key="22">
    <source>
        <dbReference type="Google" id="ProtNLM"/>
    </source>
</evidence>
<dbReference type="Proteomes" id="UP000476176">
    <property type="component" value="Unassembled WGS sequence"/>
</dbReference>
<evidence type="ECO:0000313" key="4">
    <source>
        <dbReference type="EMBL" id="KAE9083367.1"/>
    </source>
</evidence>
<evidence type="ECO:0000313" key="6">
    <source>
        <dbReference type="EMBL" id="KAE9150884.1"/>
    </source>
</evidence>
<dbReference type="EMBL" id="QXFW01000163">
    <property type="protein sequence ID" value="KAE9022379.1"/>
    <property type="molecule type" value="Genomic_DNA"/>
</dbReference>
<proteinExistence type="predicted"/>
<evidence type="ECO:0000313" key="17">
    <source>
        <dbReference type="Proteomes" id="UP000441208"/>
    </source>
</evidence>
<evidence type="ECO:0000313" key="7">
    <source>
        <dbReference type="EMBL" id="KAE9191584.1"/>
    </source>
</evidence>
<evidence type="ECO:0000313" key="3">
    <source>
        <dbReference type="EMBL" id="KAE9022379.1"/>
    </source>
</evidence>
<dbReference type="EMBL" id="QXGA01000170">
    <property type="protein sequence ID" value="KAE9150884.1"/>
    <property type="molecule type" value="Genomic_DNA"/>
</dbReference>
<feature type="chain" id="PRO_5036379467" description="RxLR effector protein" evidence="1">
    <location>
        <begin position="24"/>
        <end position="52"/>
    </location>
</feature>
<dbReference type="Proteomes" id="UP000441208">
    <property type="component" value="Unassembled WGS sequence"/>
</dbReference>
<dbReference type="AlphaFoldDB" id="A0A6A3FN88"/>